<evidence type="ECO:0000313" key="2">
    <source>
        <dbReference type="EMBL" id="QHT88238.1"/>
    </source>
</evidence>
<protein>
    <submittedName>
        <fullName evidence="2">Uncharacterized protein</fullName>
    </submittedName>
</protein>
<evidence type="ECO:0000256" key="1">
    <source>
        <dbReference type="SAM" id="MobiDB-lite"/>
    </source>
</evidence>
<name>A0A6C0I5F6_9ZZZZ</name>
<sequence length="37" mass="4068">MVSYPPTGDDAIKRPSGFQNDGNDPVGYLNSFDSFMK</sequence>
<dbReference type="EMBL" id="MN740114">
    <property type="protein sequence ID" value="QHT88238.1"/>
    <property type="molecule type" value="Genomic_DNA"/>
</dbReference>
<reference evidence="2" key="1">
    <citation type="journal article" date="2020" name="Nature">
        <title>Giant virus diversity and host interactions through global metagenomics.</title>
        <authorList>
            <person name="Schulz F."/>
            <person name="Roux S."/>
            <person name="Paez-Espino D."/>
            <person name="Jungbluth S."/>
            <person name="Walsh D.A."/>
            <person name="Denef V.J."/>
            <person name="McMahon K.D."/>
            <person name="Konstantinidis K.T."/>
            <person name="Eloe-Fadrosh E.A."/>
            <person name="Kyrpides N.C."/>
            <person name="Woyke T."/>
        </authorList>
    </citation>
    <scope>NUCLEOTIDE SEQUENCE</scope>
    <source>
        <strain evidence="2">GVMAG-M-3300023184-50</strain>
    </source>
</reference>
<accession>A0A6C0I5F6</accession>
<organism evidence="2">
    <name type="scientific">viral metagenome</name>
    <dbReference type="NCBI Taxonomy" id="1070528"/>
    <lineage>
        <taxon>unclassified sequences</taxon>
        <taxon>metagenomes</taxon>
        <taxon>organismal metagenomes</taxon>
    </lineage>
</organism>
<proteinExistence type="predicted"/>
<feature type="region of interest" description="Disordered" evidence="1">
    <location>
        <begin position="1"/>
        <end position="37"/>
    </location>
</feature>
<dbReference type="AlphaFoldDB" id="A0A6C0I5F6"/>